<comment type="caution">
    <text evidence="3">The sequence shown here is derived from an EMBL/GenBank/DDBJ whole genome shotgun (WGS) entry which is preliminary data.</text>
</comment>
<name>A0A269PDH4_9CORY</name>
<organism evidence="3 4">
    <name type="scientific">Corynebacterium hadale</name>
    <dbReference type="NCBI Taxonomy" id="2026255"/>
    <lineage>
        <taxon>Bacteria</taxon>
        <taxon>Bacillati</taxon>
        <taxon>Actinomycetota</taxon>
        <taxon>Actinomycetes</taxon>
        <taxon>Mycobacteriales</taxon>
        <taxon>Corynebacteriaceae</taxon>
        <taxon>Corynebacterium</taxon>
    </lineage>
</organism>
<protein>
    <recommendedName>
        <fullName evidence="2">DUF3071 domain-containing protein</fullName>
    </recommendedName>
</protein>
<dbReference type="RefSeq" id="WP_095277142.1">
    <property type="nucleotide sequence ID" value="NZ_CP047655.1"/>
</dbReference>
<sequence length="356" mass="38195">MRELHLMADESTAKFFVLRDADGVSFQIARSEFDSVYSADSAPDVADTPASGSTIHPLHPAPTEAEDAPAEAPEPQEAPEPSEPSEPSVPDDTPEYSALSQMAKQRPLPEPDPLLSTPLSLPPKEIQARIRAGATAAELAQEMGVAESRVDPYAHPVMLERAQIAEAAKQSHPVRDDGPAKLSLFEILATAFAARGHSLSEAEWDATRQPGDAWVVHLRWRAGLTENEAQWTLQRSMGATASTEARNGVAADLTDPNFVQPVRSLTAVSAGDGEAPEELNAPEANEADGETGAPADPTAPTTPTTPTTPTESTVTEGDFLQHPESQAPQKRRRKAVTPHWEDVLLGVRTNTKRPKK</sequence>
<dbReference type="InterPro" id="IPR047682">
    <property type="entry name" value="SepH-like"/>
</dbReference>
<dbReference type="Proteomes" id="UP000215771">
    <property type="component" value="Unassembled WGS sequence"/>
</dbReference>
<evidence type="ECO:0000313" key="3">
    <source>
        <dbReference type="EMBL" id="PAJ70075.1"/>
    </source>
</evidence>
<evidence type="ECO:0000256" key="1">
    <source>
        <dbReference type="SAM" id="MobiDB-lite"/>
    </source>
</evidence>
<evidence type="ECO:0000259" key="2">
    <source>
        <dbReference type="Pfam" id="PF11268"/>
    </source>
</evidence>
<feature type="domain" description="DUF3071" evidence="2">
    <location>
        <begin position="1"/>
        <end position="232"/>
    </location>
</feature>
<evidence type="ECO:0000313" key="4">
    <source>
        <dbReference type="Proteomes" id="UP000215771"/>
    </source>
</evidence>
<dbReference type="NCBIfam" id="NF040712">
    <property type="entry name" value="SepH"/>
    <property type="match status" value="1"/>
</dbReference>
<feature type="region of interest" description="Disordered" evidence="1">
    <location>
        <begin position="269"/>
        <end position="356"/>
    </location>
</feature>
<feature type="compositionally biased region" description="Low complexity" evidence="1">
    <location>
        <begin position="278"/>
        <end position="317"/>
    </location>
</feature>
<feature type="region of interest" description="Disordered" evidence="1">
    <location>
        <begin position="35"/>
        <end position="121"/>
    </location>
</feature>
<dbReference type="EMBL" id="NQMQ01000011">
    <property type="protein sequence ID" value="PAJ70075.1"/>
    <property type="molecule type" value="Genomic_DNA"/>
</dbReference>
<proteinExistence type="predicted"/>
<dbReference type="AlphaFoldDB" id="A0A269PDH4"/>
<dbReference type="InterPro" id="IPR021421">
    <property type="entry name" value="DUF3071"/>
</dbReference>
<dbReference type="Pfam" id="PF11268">
    <property type="entry name" value="DUF3071"/>
    <property type="match status" value="1"/>
</dbReference>
<gene>
    <name evidence="3" type="ORF">CIG21_06525</name>
</gene>
<reference evidence="3 4" key="1">
    <citation type="submission" date="2017-08" db="EMBL/GenBank/DDBJ databases">
        <authorList>
            <person name="de Groot N.N."/>
        </authorList>
    </citation>
    <scope>NUCLEOTIDE SEQUENCE [LARGE SCALE GENOMIC DNA]</scope>
    <source>
        <strain evidence="3 4">NBT06-6</strain>
    </source>
</reference>
<accession>A0A269PDH4</accession>